<evidence type="ECO:0000256" key="3">
    <source>
        <dbReference type="ARBA" id="ARBA00012663"/>
    </source>
</evidence>
<dbReference type="AlphaFoldDB" id="A0A0U2WS07"/>
<evidence type="ECO:0000313" key="12">
    <source>
        <dbReference type="Proteomes" id="UP000065261"/>
    </source>
</evidence>
<dbReference type="EMBL" id="CP011035">
    <property type="protein sequence ID" value="ALS34651.1"/>
    <property type="molecule type" value="Genomic_DNA"/>
</dbReference>
<protein>
    <recommendedName>
        <fullName evidence="3">beta-N-acetylhexosaminidase</fullName>
        <ecNumber evidence="3">3.2.1.52</ecNumber>
    </recommendedName>
    <alternativeName>
        <fullName evidence="6">Beta-N-acetylhexosaminidase</fullName>
    </alternativeName>
    <alternativeName>
        <fullName evidence="7">N-acetyl-beta-glucosaminidase</fullName>
    </alternativeName>
</protein>
<evidence type="ECO:0000256" key="5">
    <source>
        <dbReference type="ARBA" id="ARBA00023295"/>
    </source>
</evidence>
<dbReference type="Pfam" id="PF00728">
    <property type="entry name" value="Glyco_hydro_20"/>
    <property type="match status" value="1"/>
</dbReference>
<dbReference type="Gene3D" id="2.60.40.290">
    <property type="match status" value="1"/>
</dbReference>
<evidence type="ECO:0000256" key="9">
    <source>
        <dbReference type="SAM" id="SignalP"/>
    </source>
</evidence>
<dbReference type="SUPFAM" id="SSF49384">
    <property type="entry name" value="Carbohydrate-binding domain"/>
    <property type="match status" value="1"/>
</dbReference>
<dbReference type="GO" id="GO:0004563">
    <property type="term" value="F:beta-N-acetylhexosaminidase activity"/>
    <property type="evidence" value="ECO:0007669"/>
    <property type="project" value="UniProtKB-EC"/>
</dbReference>
<dbReference type="InterPro" id="IPR004867">
    <property type="entry name" value="CHB_C_dom"/>
</dbReference>
<dbReference type="GO" id="GO:0030247">
    <property type="term" value="F:polysaccharide binding"/>
    <property type="evidence" value="ECO:0007669"/>
    <property type="project" value="InterPro"/>
</dbReference>
<evidence type="ECO:0000259" key="10">
    <source>
        <dbReference type="SMART" id="SM01081"/>
    </source>
</evidence>
<proteinExistence type="inferred from homology"/>
<evidence type="ECO:0000313" key="11">
    <source>
        <dbReference type="EMBL" id="ALS34651.1"/>
    </source>
</evidence>
<dbReference type="CDD" id="cd02847">
    <property type="entry name" value="E_set_Chitobiase_C"/>
    <property type="match status" value="1"/>
</dbReference>
<keyword evidence="5" id="KW-0326">Glycosidase</keyword>
<dbReference type="PATRIC" id="fig|1315283.4.peg.3244"/>
<dbReference type="InterPro" id="IPR012291">
    <property type="entry name" value="CBM2_carb-bd_dom_sf"/>
</dbReference>
<accession>A0A0U2WS07</accession>
<dbReference type="Gene3D" id="3.30.379.10">
    <property type="entry name" value="Chitobiase/beta-hexosaminidase domain 2-like"/>
    <property type="match status" value="1"/>
</dbReference>
<dbReference type="Gene3D" id="3.20.20.80">
    <property type="entry name" value="Glycosidases"/>
    <property type="match status" value="1"/>
</dbReference>
<dbReference type="SUPFAM" id="SSF51445">
    <property type="entry name" value="(Trans)glycosidases"/>
    <property type="match status" value="1"/>
</dbReference>
<dbReference type="InterPro" id="IPR015883">
    <property type="entry name" value="Glyco_hydro_20_cat"/>
</dbReference>
<dbReference type="InterPro" id="IPR008965">
    <property type="entry name" value="CBM2/CBM3_carb-bd_dom_sf"/>
</dbReference>
<name>A0A0U2WS07_9GAMM</name>
<dbReference type="GO" id="GO:0016020">
    <property type="term" value="C:membrane"/>
    <property type="evidence" value="ECO:0007669"/>
    <property type="project" value="TreeGrafter"/>
</dbReference>
<dbReference type="SMART" id="SM01081">
    <property type="entry name" value="CHB_HEX"/>
    <property type="match status" value="1"/>
</dbReference>
<dbReference type="InterPro" id="IPR014756">
    <property type="entry name" value="Ig_E-set"/>
</dbReference>
<dbReference type="SUPFAM" id="SSF81296">
    <property type="entry name" value="E set domains"/>
    <property type="match status" value="1"/>
</dbReference>
<dbReference type="GO" id="GO:0005975">
    <property type="term" value="P:carbohydrate metabolic process"/>
    <property type="evidence" value="ECO:0007669"/>
    <property type="project" value="InterPro"/>
</dbReference>
<dbReference type="InterPro" id="IPR029018">
    <property type="entry name" value="Hex-like_dom2"/>
</dbReference>
<dbReference type="InterPro" id="IPR017853">
    <property type="entry name" value="GH"/>
</dbReference>
<keyword evidence="4" id="KW-0378">Hydrolase</keyword>
<comment type="catalytic activity">
    <reaction evidence="1">
        <text>Hydrolysis of terminal non-reducing N-acetyl-D-hexosamine residues in N-acetyl-beta-D-hexosaminides.</text>
        <dbReference type="EC" id="3.2.1.52"/>
    </reaction>
</comment>
<dbReference type="Gene3D" id="2.60.40.10">
    <property type="entry name" value="Immunoglobulins"/>
    <property type="match status" value="1"/>
</dbReference>
<evidence type="ECO:0000256" key="6">
    <source>
        <dbReference type="ARBA" id="ARBA00030512"/>
    </source>
</evidence>
<evidence type="ECO:0000256" key="8">
    <source>
        <dbReference type="PIRSR" id="PIRSR625705-1"/>
    </source>
</evidence>
<dbReference type="InterPro" id="IPR013783">
    <property type="entry name" value="Ig-like_fold"/>
</dbReference>
<comment type="similarity">
    <text evidence="2">Belongs to the glycosyl hydrolase 20 family.</text>
</comment>
<dbReference type="Proteomes" id="UP000065261">
    <property type="component" value="Chromosome II"/>
</dbReference>
<dbReference type="OrthoDB" id="9763537at2"/>
<dbReference type="PRINTS" id="PR00738">
    <property type="entry name" value="GLHYDRLASE20"/>
</dbReference>
<feature type="domain" description="Chitobiase/beta-hexosaminidases N-terminal" evidence="10">
    <location>
        <begin position="47"/>
        <end position="212"/>
    </location>
</feature>
<feature type="chain" id="PRO_5006833863" description="beta-N-acetylhexosaminidase" evidence="9">
    <location>
        <begin position="22"/>
        <end position="897"/>
    </location>
</feature>
<reference evidence="11 12" key="1">
    <citation type="submission" date="2015-03" db="EMBL/GenBank/DDBJ databases">
        <authorList>
            <person name="Murphy D."/>
        </authorList>
    </citation>
    <scope>NUCLEOTIDE SEQUENCE [LARGE SCALE GENOMIC DNA]</scope>
    <source>
        <strain evidence="11 12">KMM 520</strain>
    </source>
</reference>
<dbReference type="Pfam" id="PF03173">
    <property type="entry name" value="CHB_HEX"/>
    <property type="match status" value="1"/>
</dbReference>
<dbReference type="PANTHER" id="PTHR22600:SF57">
    <property type="entry name" value="BETA-N-ACETYLHEXOSAMINIDASE"/>
    <property type="match status" value="1"/>
</dbReference>
<dbReference type="InterPro" id="IPR004866">
    <property type="entry name" value="CHB/HEX_N_dom"/>
</dbReference>
<dbReference type="Pfam" id="PF03174">
    <property type="entry name" value="CHB_HEX_C"/>
    <property type="match status" value="1"/>
</dbReference>
<evidence type="ECO:0000256" key="1">
    <source>
        <dbReference type="ARBA" id="ARBA00001231"/>
    </source>
</evidence>
<dbReference type="EC" id="3.2.1.52" evidence="3"/>
<dbReference type="PANTHER" id="PTHR22600">
    <property type="entry name" value="BETA-HEXOSAMINIDASE"/>
    <property type="match status" value="1"/>
</dbReference>
<organism evidence="11">
    <name type="scientific">Pseudoalteromonas translucida KMM 520</name>
    <dbReference type="NCBI Taxonomy" id="1315283"/>
    <lineage>
        <taxon>Bacteria</taxon>
        <taxon>Pseudomonadati</taxon>
        <taxon>Pseudomonadota</taxon>
        <taxon>Gammaproteobacteria</taxon>
        <taxon>Alteromonadales</taxon>
        <taxon>Pseudoalteromonadaceae</taxon>
        <taxon>Pseudoalteromonas</taxon>
    </lineage>
</organism>
<feature type="signal peptide" evidence="9">
    <location>
        <begin position="1"/>
        <end position="21"/>
    </location>
</feature>
<evidence type="ECO:0000256" key="7">
    <source>
        <dbReference type="ARBA" id="ARBA00033000"/>
    </source>
</evidence>
<dbReference type="PROSITE" id="PS51257">
    <property type="entry name" value="PROKAR_LIPOPROTEIN"/>
    <property type="match status" value="1"/>
</dbReference>
<dbReference type="InterPro" id="IPR025705">
    <property type="entry name" value="Beta_hexosaminidase_sua/sub"/>
</dbReference>
<dbReference type="GO" id="GO:0030203">
    <property type="term" value="P:glycosaminoglycan metabolic process"/>
    <property type="evidence" value="ECO:0007669"/>
    <property type="project" value="TreeGrafter"/>
</dbReference>
<evidence type="ECO:0000256" key="4">
    <source>
        <dbReference type="ARBA" id="ARBA00022801"/>
    </source>
</evidence>
<keyword evidence="9" id="KW-0732">Signal</keyword>
<dbReference type="RefSeq" id="WP_058374706.1">
    <property type="nucleotide sequence ID" value="NZ_CP011035.1"/>
</dbReference>
<sequence length="897" mass="101079">MPIKLLLIYCCIAFGITACQSNTEDTAKIKKQTLEPATNTAIDIIAQTLQVKYQQSDNRPSAKCDQQIANGNCYKVNLQLTANNSINYTQWRVYFSQITPIQTAISDEFTIKHVNGDLHVIELSEQFKGFKAGETKTITFYADFWSLSESDAMPNYIAVNNNDYAQVINSTKVTQDADTGLENRPYVVPYTDLERQFKRTKNDKTQWLTAESLYERNKNYDFTAFINNKNSLSKTIAQQIIPTPTKATFSNTATLDVSSGLNFHFNNINTKSVAAAISRFEQLGIQQVKSTAAVSVNLALVADSTQPNGRYTLAIKPDAIYIEAGDESGVFYAIQSLASLYKMGQSTLPVGTVTDQPHYQFRGVLVDVARNFRDKEFILKLLDQMAAYKLNKLHLHLGDDEAWRLEIPSLPELTEIGAKRCFDTTEQHCLMPQLGAGVDPSSSVNGYYSVADYQQILKAASARHIQVIPSLDMPGHSRAAIKAMTARYNYYMQKGDKLKAEQFLLHDPLDTTVYSSVQHYNDNTINVCLESSYAFIAEVMQQVKNIHHEAQHPLTRYHIGADETAGAWVSSVACNTFIKENTLGITKVSQLGSHFIERIAGMLASMEIETAAWSDGLSHTEPQKMPPVVQANSWGLLMWNGHQQAHNFVNQKWQVVLSTPDVLYFDFPYEADPKEHGYYWGSRQINSEKVFQFMPDNLPVHAEFWLDREDNPYVADDTLKVNEQGGVISAPLAKNKAFLGIQGQLWSENIRSNNMAEYKLFPRLLSLAERAWHNANWAVPYNHNGGVYSQNSHHFTKQLKQQRDQQWLTFAATMGLKEFAKLEAAKVHYRIPSVGAKIESGVLYANIAFPGLLLEYQTLDGQWHDYKHPVAVNNDVFVRAKVASGIRYGRMLKVTFN</sequence>
<dbReference type="SUPFAM" id="SSF55545">
    <property type="entry name" value="beta-N-acetylhexosaminidase-like domain"/>
    <property type="match status" value="1"/>
</dbReference>
<dbReference type="InterPro" id="IPR015882">
    <property type="entry name" value="HEX_bac_N"/>
</dbReference>
<dbReference type="KEGG" id="ptn:PTRA_b0123"/>
<evidence type="ECO:0000256" key="2">
    <source>
        <dbReference type="ARBA" id="ARBA00006285"/>
    </source>
</evidence>
<feature type="active site" description="Proton donor" evidence="8">
    <location>
        <position position="563"/>
    </location>
</feature>
<dbReference type="Pfam" id="PF02838">
    <property type="entry name" value="Glyco_hydro_20b"/>
    <property type="match status" value="1"/>
</dbReference>
<gene>
    <name evidence="11" type="ORF">PTRA_b0123</name>
</gene>